<dbReference type="HOGENOM" id="CLU_2657290_0_0_1"/>
<keyword evidence="4" id="KW-1185">Reference proteome</keyword>
<dbReference type="InterPro" id="IPR019529">
    <property type="entry name" value="Syntaxin-18_N"/>
</dbReference>
<organism evidence="3 4">
    <name type="scientific">Megaselia scalaris</name>
    <name type="common">Humpbacked fly</name>
    <name type="synonym">Phora scalaris</name>
    <dbReference type="NCBI Taxonomy" id="36166"/>
    <lineage>
        <taxon>Eukaryota</taxon>
        <taxon>Metazoa</taxon>
        <taxon>Ecdysozoa</taxon>
        <taxon>Arthropoda</taxon>
        <taxon>Hexapoda</taxon>
        <taxon>Insecta</taxon>
        <taxon>Pterygota</taxon>
        <taxon>Neoptera</taxon>
        <taxon>Endopterygota</taxon>
        <taxon>Diptera</taxon>
        <taxon>Brachycera</taxon>
        <taxon>Muscomorpha</taxon>
        <taxon>Platypezoidea</taxon>
        <taxon>Phoridae</taxon>
        <taxon>Megaseliini</taxon>
        <taxon>Megaselia</taxon>
    </lineage>
</organism>
<sequence length="76" mass="8381">MDITAVFKASVMAVKLRNKQVAAMGGATTANGHEKISTEKRISPRHRSDPNALQAKDICHKITELKNFFSTIEQPT</sequence>
<evidence type="ECO:0000313" key="3">
    <source>
        <dbReference type="EnsemblMetazoa" id="MESCA009244-PA"/>
    </source>
</evidence>
<dbReference type="Proteomes" id="UP000015102">
    <property type="component" value="Unassembled WGS sequence"/>
</dbReference>
<evidence type="ECO:0000259" key="2">
    <source>
        <dbReference type="Pfam" id="PF10496"/>
    </source>
</evidence>
<dbReference type="EMBL" id="CAQQ02381040">
    <property type="status" value="NOT_ANNOTATED_CDS"/>
    <property type="molecule type" value="Genomic_DNA"/>
</dbReference>
<proteinExistence type="predicted"/>
<dbReference type="Pfam" id="PF10496">
    <property type="entry name" value="Syntaxin-18_N"/>
    <property type="match status" value="1"/>
</dbReference>
<dbReference type="AlphaFoldDB" id="T1GZE5"/>
<evidence type="ECO:0000313" key="4">
    <source>
        <dbReference type="Proteomes" id="UP000015102"/>
    </source>
</evidence>
<evidence type="ECO:0000256" key="1">
    <source>
        <dbReference type="SAM" id="MobiDB-lite"/>
    </source>
</evidence>
<reference evidence="3" key="2">
    <citation type="submission" date="2015-06" db="UniProtKB">
        <authorList>
            <consortium name="EnsemblMetazoa"/>
        </authorList>
    </citation>
    <scope>IDENTIFICATION</scope>
</reference>
<dbReference type="EnsemblMetazoa" id="MESCA009244-RA">
    <property type="protein sequence ID" value="MESCA009244-PA"/>
    <property type="gene ID" value="MESCA009244"/>
</dbReference>
<accession>T1GZE5</accession>
<reference evidence="4" key="1">
    <citation type="submission" date="2013-02" db="EMBL/GenBank/DDBJ databases">
        <authorList>
            <person name="Hughes D."/>
        </authorList>
    </citation>
    <scope>NUCLEOTIDE SEQUENCE</scope>
    <source>
        <strain>Durham</strain>
        <strain evidence="4">NC isolate 2 -- Noor lab</strain>
    </source>
</reference>
<feature type="domain" description="SNARE-complex protein Syntaxin-18 N-terminal" evidence="2">
    <location>
        <begin position="1"/>
        <end position="74"/>
    </location>
</feature>
<feature type="compositionally biased region" description="Basic and acidic residues" evidence="1">
    <location>
        <begin position="32"/>
        <end position="49"/>
    </location>
</feature>
<name>T1GZE5_MEGSC</name>
<feature type="region of interest" description="Disordered" evidence="1">
    <location>
        <begin position="25"/>
        <end position="53"/>
    </location>
</feature>
<protein>
    <recommendedName>
        <fullName evidence="2">SNARE-complex protein Syntaxin-18 N-terminal domain-containing protein</fullName>
    </recommendedName>
</protein>